<evidence type="ECO:0000256" key="6">
    <source>
        <dbReference type="ARBA" id="ARBA00022553"/>
    </source>
</evidence>
<dbReference type="InterPro" id="IPR039477">
    <property type="entry name" value="ILEI/PANDER_dom"/>
</dbReference>
<feature type="domain" description="GH15-like" evidence="14">
    <location>
        <begin position="25"/>
        <end position="927"/>
    </location>
</feature>
<dbReference type="FunFam" id="1.50.10.10:FF:000004">
    <property type="entry name" value="Phosphorylase b kinase regulatory subunit"/>
    <property type="match status" value="1"/>
</dbReference>
<dbReference type="PANTHER" id="PTHR10749">
    <property type="entry name" value="PHOSPHORYLASE B KINASE REGULATORY SUBUNIT"/>
    <property type="match status" value="1"/>
</dbReference>
<comment type="pathway">
    <text evidence="3">Glycan biosynthesis; glycogen metabolism.</text>
</comment>
<comment type="function">
    <text evidence="1">Phosphorylase b kinase catalyzes the phosphorylation of serine in certain substrates, including troponin I. The alpha chain may bind calmodulin.</text>
</comment>
<evidence type="ECO:0000313" key="17">
    <source>
        <dbReference type="EMBL" id="KNE56503.1"/>
    </source>
</evidence>
<dbReference type="SUPFAM" id="SSF48208">
    <property type="entry name" value="Six-hairpin glycosidases"/>
    <property type="match status" value="1"/>
</dbReference>
<sequence>MAVPSGLAKHLATATTNPRKHALERLDYYYDMVSDIILSRQHPATGLIPASVAVTSHGDYRDAWTRDNVYSILAVWGLALAYRRVNDNVGRAYELEHSVVKCMRGLLFSMMRQAHKVETFKNTQNPLECLHAKYNTATGDTVVGDDQWGHLQIDATSLFLLCLAQMTASGLRIIFTKDEVDFIQNLVFYIERAYRTPDYGIWERGNKANHGQTELNSSSIGMVVAALEAMKGLNLYGPMGGPASVIHSLPDEISRNFTTLMSALPRESNSKEVDAALLSVIGFPAFAVPDLDMVHRTRDAIESKLGGNYGCKRFLRDGHQTVVEDTSRLHYEPNELLVFEHIECEWPLFFTYLILDGIFFDDHERKRKYQKKLEACLVHERYPLVPELFIVPEESVESERQQPKSQLRVPNENLPLVWAQSLYVLGRLLEEQLLHVAEIDPLGRRVAHRLRPAEPIVQIVLLAEDEALQARLAQYGVQADVLTQDYLVRITHPNALKEAFGLLGANSKLNLTGRPKRPVGILGTSKIYRVQGDLYAFTPSFMDSDEFYLIRDNEYLVTILESELAFLKSNWRELGRPTVTLMLTHAMLASERLTLPLGRRASLPATTATASRRTLLHFFTGLKSGMCGSVPMRLGRLSDFVHSSCIESLDFLLDKPAEWQGILSHELQHAHCERLHLSEFQTKTHKLGRFCTRESYSLTTSPDFMVDHVLNSPLVESGFPDRLFSLPSPHPNGPAGVTEKARSVSRGPSSPRVAKDNVLHLTLGDPAHTAEAIALLVKSCDLQEQADLLHYLTSCHGLDHVTELGTLRELLEEVYKKVLAIRNWAVVRLVAGTLKKTVSSLTINITDLIVRRKQVTIGFSASSVHHPSNWHEAVVNSPLGPAAIANLIFQHCMDPREAVLAQEIITCLGALIRSDPALFRGIIQVRIHYLLLAMRDEVMRLKGLAEREAMEYMLALSPSQVVTLVTSIFSANVSLTDDLHHTGRANASPNIKVVSGVRLAPVGSSPRSAAGDSLVVTAQSAGYLDGNFAKVQVGPEVLVLTGRGLHVVVVDPVSGVVIEQTCFDTCAATAESEDLADFLASIDDDLLVALAGCDDFTSSLAPRAKAEIARFGSKFIDRCQYRDSFCLVAVRERPEDTVEAYSATQQGATNAITFQFKLDALLAPANACSWLRKRRNDGALNRVPKEFYPRVWHVLDRSQGIELGQVTLPREPTVSDKTAGEFNFALQIENLLDGVPDPAERQICIELLMLLWEHLDKTPDVRLSAVIPVTQIIRDAVNLFWKHKSCGTRDHPADTPSLSASKLPASESVDSLVKGTASGNGKNARPSRLTLDSRFEKNAALARQQFFDLPPDAENGTSAFLKEAMLAALPGLE</sequence>
<dbReference type="Pfam" id="PF15711">
    <property type="entry name" value="ILEI"/>
    <property type="match status" value="1"/>
</dbReference>
<feature type="region of interest" description="Disordered" evidence="13">
    <location>
        <begin position="728"/>
        <end position="752"/>
    </location>
</feature>
<evidence type="ECO:0008006" key="19">
    <source>
        <dbReference type="Google" id="ProtNLM"/>
    </source>
</evidence>
<dbReference type="OMA" id="NVYSIYC"/>
<keyword evidence="12" id="KW-0636">Prenylation</keyword>
<dbReference type="GO" id="GO:0005516">
    <property type="term" value="F:calmodulin binding"/>
    <property type="evidence" value="ECO:0007669"/>
    <property type="project" value="UniProtKB-KW"/>
</dbReference>
<evidence type="ECO:0000256" key="8">
    <source>
        <dbReference type="ARBA" id="ARBA00022860"/>
    </source>
</evidence>
<keyword evidence="9" id="KW-0472">Membrane</keyword>
<protein>
    <recommendedName>
        <fullName evidence="19">Phosphorylase kinase alphabeta</fullName>
    </recommendedName>
</protein>
<name>A0A0L0S1U0_ALLM3</name>
<gene>
    <name evidence="17" type="ORF">AMAG_02305</name>
</gene>
<evidence type="ECO:0000256" key="3">
    <source>
        <dbReference type="ARBA" id="ARBA00005131"/>
    </source>
</evidence>
<dbReference type="InterPro" id="IPR011613">
    <property type="entry name" value="GH15-like"/>
</dbReference>
<comment type="similarity">
    <text evidence="4">Belongs to the phosphorylase b kinase regulatory chain family.</text>
</comment>
<keyword evidence="7" id="KW-0321">Glycogen metabolism</keyword>
<keyword evidence="6" id="KW-0597">Phosphoprotein</keyword>
<reference evidence="17 18" key="1">
    <citation type="submission" date="2009-11" db="EMBL/GenBank/DDBJ databases">
        <title>Annotation of Allomyces macrogynus ATCC 38327.</title>
        <authorList>
            <consortium name="The Broad Institute Genome Sequencing Platform"/>
            <person name="Russ C."/>
            <person name="Cuomo C."/>
            <person name="Burger G."/>
            <person name="Gray M.W."/>
            <person name="Holland P.W.H."/>
            <person name="King N."/>
            <person name="Lang F.B.F."/>
            <person name="Roger A.J."/>
            <person name="Ruiz-Trillo I."/>
            <person name="Young S.K."/>
            <person name="Zeng Q."/>
            <person name="Gargeya S."/>
            <person name="Fitzgerald M."/>
            <person name="Haas B."/>
            <person name="Abouelleil A."/>
            <person name="Alvarado L."/>
            <person name="Arachchi H.M."/>
            <person name="Berlin A."/>
            <person name="Chapman S.B."/>
            <person name="Gearin G."/>
            <person name="Goldberg J."/>
            <person name="Griggs A."/>
            <person name="Gujja S."/>
            <person name="Hansen M."/>
            <person name="Heiman D."/>
            <person name="Howarth C."/>
            <person name="Larimer J."/>
            <person name="Lui A."/>
            <person name="MacDonald P.J.P."/>
            <person name="McCowen C."/>
            <person name="Montmayeur A."/>
            <person name="Murphy C."/>
            <person name="Neiman D."/>
            <person name="Pearson M."/>
            <person name="Priest M."/>
            <person name="Roberts A."/>
            <person name="Saif S."/>
            <person name="Shea T."/>
            <person name="Sisk P."/>
            <person name="Stolte C."/>
            <person name="Sykes S."/>
            <person name="Wortman J."/>
            <person name="Nusbaum C."/>
            <person name="Birren B."/>
        </authorList>
    </citation>
    <scope>NUCLEOTIDE SEQUENCE [LARGE SCALE GENOMIC DNA]</scope>
    <source>
        <strain evidence="17 18">ATCC 38327</strain>
    </source>
</reference>
<keyword evidence="10" id="KW-0119">Carbohydrate metabolism</keyword>
<dbReference type="Proteomes" id="UP000054350">
    <property type="component" value="Unassembled WGS sequence"/>
</dbReference>
<evidence type="ECO:0000256" key="11">
    <source>
        <dbReference type="ARBA" id="ARBA00023288"/>
    </source>
</evidence>
<dbReference type="InterPro" id="IPR045583">
    <property type="entry name" value="KPBA/B_C"/>
</dbReference>
<dbReference type="InterPro" id="IPR008734">
    <property type="entry name" value="PHK_A/B_su"/>
</dbReference>
<evidence type="ECO:0000256" key="9">
    <source>
        <dbReference type="ARBA" id="ARBA00023136"/>
    </source>
</evidence>
<evidence type="ECO:0000256" key="4">
    <source>
        <dbReference type="ARBA" id="ARBA00007128"/>
    </source>
</evidence>
<dbReference type="Pfam" id="PF00723">
    <property type="entry name" value="Glyco_hydro_15"/>
    <property type="match status" value="1"/>
</dbReference>
<keyword evidence="11" id="KW-0449">Lipoprotein</keyword>
<dbReference type="InterPro" id="IPR012341">
    <property type="entry name" value="6hp_glycosidase-like_sf"/>
</dbReference>
<evidence type="ECO:0000256" key="5">
    <source>
        <dbReference type="ARBA" id="ARBA00022475"/>
    </source>
</evidence>
<dbReference type="eggNOG" id="KOG3635">
    <property type="taxonomic scope" value="Eukaryota"/>
</dbReference>
<accession>A0A0L0S1U0</accession>
<dbReference type="EMBL" id="GG745330">
    <property type="protein sequence ID" value="KNE56503.1"/>
    <property type="molecule type" value="Genomic_DNA"/>
</dbReference>
<keyword evidence="8" id="KW-0112">Calmodulin-binding</keyword>
<dbReference type="GO" id="GO:0005886">
    <property type="term" value="C:plasma membrane"/>
    <property type="evidence" value="ECO:0007669"/>
    <property type="project" value="UniProtKB-SubCell"/>
</dbReference>
<dbReference type="Pfam" id="PF19292">
    <property type="entry name" value="KPBB_C"/>
    <property type="match status" value="1"/>
</dbReference>
<evidence type="ECO:0000256" key="2">
    <source>
        <dbReference type="ARBA" id="ARBA00004342"/>
    </source>
</evidence>
<evidence type="ECO:0000256" key="10">
    <source>
        <dbReference type="ARBA" id="ARBA00023277"/>
    </source>
</evidence>
<dbReference type="GO" id="GO:0003824">
    <property type="term" value="F:catalytic activity"/>
    <property type="evidence" value="ECO:0007669"/>
    <property type="project" value="UniProtKB-ARBA"/>
</dbReference>
<keyword evidence="18" id="KW-1185">Reference proteome</keyword>
<dbReference type="InterPro" id="IPR008928">
    <property type="entry name" value="6-hairpin_glycosidase_sf"/>
</dbReference>
<feature type="domain" description="Phosphorylase b kinase regulatory subunit alpha/beta C-terminal" evidence="16">
    <location>
        <begin position="1148"/>
        <end position="1290"/>
    </location>
</feature>
<evidence type="ECO:0000256" key="12">
    <source>
        <dbReference type="ARBA" id="ARBA00023289"/>
    </source>
</evidence>
<keyword evidence="5" id="KW-1003">Cell membrane</keyword>
<dbReference type="PROSITE" id="PS52031">
    <property type="entry name" value="GG_LECTIN"/>
    <property type="match status" value="1"/>
</dbReference>
<proteinExistence type="inferred from homology"/>
<feature type="domain" description="ILEI/PANDER" evidence="15">
    <location>
        <begin position="1043"/>
        <end position="1130"/>
    </location>
</feature>
<dbReference type="OrthoDB" id="5971574at2759"/>
<dbReference type="GO" id="GO:0005964">
    <property type="term" value="C:phosphorylase kinase complex"/>
    <property type="evidence" value="ECO:0007669"/>
    <property type="project" value="TreeGrafter"/>
</dbReference>
<evidence type="ECO:0000259" key="14">
    <source>
        <dbReference type="Pfam" id="PF00723"/>
    </source>
</evidence>
<dbReference type="GO" id="GO:0005977">
    <property type="term" value="P:glycogen metabolic process"/>
    <property type="evidence" value="ECO:0007669"/>
    <property type="project" value="UniProtKB-UniPathway"/>
</dbReference>
<evidence type="ECO:0000256" key="7">
    <source>
        <dbReference type="ARBA" id="ARBA00022600"/>
    </source>
</evidence>
<dbReference type="VEuPathDB" id="FungiDB:AMAG_02305"/>
<dbReference type="Gene3D" id="1.50.10.10">
    <property type="match status" value="1"/>
</dbReference>
<reference evidence="18" key="2">
    <citation type="submission" date="2009-11" db="EMBL/GenBank/DDBJ databases">
        <title>The Genome Sequence of Allomyces macrogynus strain ATCC 38327.</title>
        <authorList>
            <consortium name="The Broad Institute Genome Sequencing Platform"/>
            <person name="Russ C."/>
            <person name="Cuomo C."/>
            <person name="Shea T."/>
            <person name="Young S.K."/>
            <person name="Zeng Q."/>
            <person name="Koehrsen M."/>
            <person name="Haas B."/>
            <person name="Borodovsky M."/>
            <person name="Guigo R."/>
            <person name="Alvarado L."/>
            <person name="Berlin A."/>
            <person name="Borenstein D."/>
            <person name="Chen Z."/>
            <person name="Engels R."/>
            <person name="Freedman E."/>
            <person name="Gellesch M."/>
            <person name="Goldberg J."/>
            <person name="Griggs A."/>
            <person name="Gujja S."/>
            <person name="Heiman D."/>
            <person name="Hepburn T."/>
            <person name="Howarth C."/>
            <person name="Jen D."/>
            <person name="Larson L."/>
            <person name="Lewis B."/>
            <person name="Mehta T."/>
            <person name="Park D."/>
            <person name="Pearson M."/>
            <person name="Roberts A."/>
            <person name="Saif S."/>
            <person name="Shenoy N."/>
            <person name="Sisk P."/>
            <person name="Stolte C."/>
            <person name="Sykes S."/>
            <person name="Walk T."/>
            <person name="White J."/>
            <person name="Yandava C."/>
            <person name="Burger G."/>
            <person name="Gray M.W."/>
            <person name="Holland P.W.H."/>
            <person name="King N."/>
            <person name="Lang F.B.F."/>
            <person name="Roger A.J."/>
            <person name="Ruiz-Trillo I."/>
            <person name="Lander E."/>
            <person name="Nusbaum C."/>
        </authorList>
    </citation>
    <scope>NUCLEOTIDE SEQUENCE [LARGE SCALE GENOMIC DNA]</scope>
    <source>
        <strain evidence="18">ATCC 38327</strain>
    </source>
</reference>
<evidence type="ECO:0000259" key="16">
    <source>
        <dbReference type="Pfam" id="PF19292"/>
    </source>
</evidence>
<organism evidence="17 18">
    <name type="scientific">Allomyces macrogynus (strain ATCC 38327)</name>
    <name type="common">Allomyces javanicus var. macrogynus</name>
    <dbReference type="NCBI Taxonomy" id="578462"/>
    <lineage>
        <taxon>Eukaryota</taxon>
        <taxon>Fungi</taxon>
        <taxon>Fungi incertae sedis</taxon>
        <taxon>Blastocladiomycota</taxon>
        <taxon>Blastocladiomycetes</taxon>
        <taxon>Blastocladiales</taxon>
        <taxon>Blastocladiaceae</taxon>
        <taxon>Allomyces</taxon>
    </lineage>
</organism>
<dbReference type="STRING" id="578462.A0A0L0S1U0"/>
<comment type="subcellular location">
    <subcellularLocation>
        <location evidence="2">Cell membrane</location>
        <topology evidence="2">Lipid-anchor</topology>
        <orientation evidence="2">Cytoplasmic side</orientation>
    </subcellularLocation>
</comment>
<evidence type="ECO:0000313" key="18">
    <source>
        <dbReference type="Proteomes" id="UP000054350"/>
    </source>
</evidence>
<dbReference type="PANTHER" id="PTHR10749:SF8">
    <property type="entry name" value="PHOSPHORYLASE B KINASE REGULATORY SUBUNIT BETA"/>
    <property type="match status" value="1"/>
</dbReference>
<dbReference type="UniPathway" id="UPA00163"/>
<evidence type="ECO:0000256" key="13">
    <source>
        <dbReference type="SAM" id="MobiDB-lite"/>
    </source>
</evidence>
<evidence type="ECO:0000259" key="15">
    <source>
        <dbReference type="Pfam" id="PF15711"/>
    </source>
</evidence>
<evidence type="ECO:0000256" key="1">
    <source>
        <dbReference type="ARBA" id="ARBA00002837"/>
    </source>
</evidence>